<sequence length="110" mass="12924">MNNEYFLNQWFSQSLERSRQTVLNIYAHNINQSEQKSMLNSDQSLFPINLRSRECWFQPPIVLEISSNDEDLPASPSNIRIADLNVFKRCLTHFEIQAIHQQQTSIKQAK</sequence>
<dbReference type="Proteomes" id="UP000663823">
    <property type="component" value="Unassembled WGS sequence"/>
</dbReference>
<name>A0A819SL39_9BILA</name>
<comment type="caution">
    <text evidence="1">The sequence shown here is derived from an EMBL/GenBank/DDBJ whole genome shotgun (WGS) entry which is preliminary data.</text>
</comment>
<accession>A0A819SL39</accession>
<dbReference type="AlphaFoldDB" id="A0A819SL39"/>
<evidence type="ECO:0000313" key="3">
    <source>
        <dbReference type="Proteomes" id="UP000663823"/>
    </source>
</evidence>
<feature type="non-terminal residue" evidence="1">
    <location>
        <position position="1"/>
    </location>
</feature>
<protein>
    <submittedName>
        <fullName evidence="1">Uncharacterized protein</fullName>
    </submittedName>
</protein>
<evidence type="ECO:0000313" key="2">
    <source>
        <dbReference type="EMBL" id="CAF4136924.1"/>
    </source>
</evidence>
<gene>
    <name evidence="2" type="ORF">FNK824_LOCUS33007</name>
    <name evidence="1" type="ORF">OTI717_LOCUS32152</name>
</gene>
<dbReference type="Proteomes" id="UP000663874">
    <property type="component" value="Unassembled WGS sequence"/>
</dbReference>
<evidence type="ECO:0000313" key="1">
    <source>
        <dbReference type="EMBL" id="CAF4061288.1"/>
    </source>
</evidence>
<proteinExistence type="predicted"/>
<reference evidence="1" key="1">
    <citation type="submission" date="2021-02" db="EMBL/GenBank/DDBJ databases">
        <authorList>
            <person name="Nowell W R."/>
        </authorList>
    </citation>
    <scope>NUCLEOTIDE SEQUENCE</scope>
</reference>
<organism evidence="1 3">
    <name type="scientific">Rotaria sordida</name>
    <dbReference type="NCBI Taxonomy" id="392033"/>
    <lineage>
        <taxon>Eukaryota</taxon>
        <taxon>Metazoa</taxon>
        <taxon>Spiralia</taxon>
        <taxon>Gnathifera</taxon>
        <taxon>Rotifera</taxon>
        <taxon>Eurotatoria</taxon>
        <taxon>Bdelloidea</taxon>
        <taxon>Philodinida</taxon>
        <taxon>Philodinidae</taxon>
        <taxon>Rotaria</taxon>
    </lineage>
</organism>
<dbReference type="EMBL" id="CAJOAX010009699">
    <property type="protein sequence ID" value="CAF4061288.1"/>
    <property type="molecule type" value="Genomic_DNA"/>
</dbReference>
<dbReference type="EMBL" id="CAJOBE010011720">
    <property type="protein sequence ID" value="CAF4136924.1"/>
    <property type="molecule type" value="Genomic_DNA"/>
</dbReference>